<evidence type="ECO:0000313" key="2">
    <source>
        <dbReference type="EMBL" id="KIH69907.1"/>
    </source>
</evidence>
<dbReference type="GeneID" id="77845953"/>
<evidence type="ECO:0000313" key="3">
    <source>
        <dbReference type="EMBL" id="MDB0581194.1"/>
    </source>
</evidence>
<organism evidence="2 4">
    <name type="scientific">Salinicoccus roseus</name>
    <dbReference type="NCBI Taxonomy" id="45670"/>
    <lineage>
        <taxon>Bacteria</taxon>
        <taxon>Bacillati</taxon>
        <taxon>Bacillota</taxon>
        <taxon>Bacilli</taxon>
        <taxon>Bacillales</taxon>
        <taxon>Staphylococcaceae</taxon>
        <taxon>Salinicoccus</taxon>
    </lineage>
</organism>
<dbReference type="AlphaFoldDB" id="A0A0C2E386"/>
<dbReference type="STRING" id="45670.SN16_10335"/>
<feature type="domain" description="IrrE N-terminal-like" evidence="1">
    <location>
        <begin position="58"/>
        <end position="135"/>
    </location>
</feature>
<dbReference type="OrthoDB" id="2417909at2"/>
<dbReference type="InterPro" id="IPR010359">
    <property type="entry name" value="IrrE_HExxH"/>
</dbReference>
<keyword evidence="5" id="KW-1185">Reference proteome</keyword>
<dbReference type="Proteomes" id="UP000031546">
    <property type="component" value="Unassembled WGS sequence"/>
</dbReference>
<reference evidence="3 5" key="4">
    <citation type="submission" date="2022-12" db="EMBL/GenBank/DDBJ databases">
        <title>Genome analysis and biological profiling of marine Salinicoccus roseus MOSEL-ME25.</title>
        <authorList>
            <person name="Mirza F.T."/>
            <person name="Xie Y."/>
            <person name="Shinwari Z.K."/>
        </authorList>
    </citation>
    <scope>NUCLEOTIDE SEQUENCE [LARGE SCALE GENOMIC DNA]</scope>
    <source>
        <strain evidence="3 5">MOSEL-ME25</strain>
    </source>
</reference>
<dbReference type="Proteomes" id="UP000527860">
    <property type="component" value="Unassembled WGS sequence"/>
</dbReference>
<evidence type="ECO:0000313" key="5">
    <source>
        <dbReference type="Proteomes" id="UP000527860"/>
    </source>
</evidence>
<gene>
    <name evidence="3" type="ORF">F7P68_0011745</name>
    <name evidence="2" type="ORF">SN16_10335</name>
</gene>
<evidence type="ECO:0000259" key="1">
    <source>
        <dbReference type="Pfam" id="PF06114"/>
    </source>
</evidence>
<dbReference type="EMBL" id="JABEVU030000001">
    <property type="protein sequence ID" value="MDB0581194.1"/>
    <property type="molecule type" value="Genomic_DNA"/>
</dbReference>
<protein>
    <submittedName>
        <fullName evidence="3">ImmA/IrrE family metallo-endopeptidase</fullName>
    </submittedName>
</protein>
<reference evidence="2 4" key="1">
    <citation type="submission" date="2015-01" db="EMBL/GenBank/DDBJ databases">
        <title>Genome sequences of high lactate-tolerant strain Salinicoccus roseus W12 with industrial interest.</title>
        <authorList>
            <person name="Wang H."/>
            <person name="Yu B."/>
        </authorList>
    </citation>
    <scope>NUCLEOTIDE SEQUENCE [LARGE SCALE GENOMIC DNA]</scope>
    <source>
        <strain evidence="2 4">W12</strain>
    </source>
</reference>
<proteinExistence type="predicted"/>
<reference evidence="5" key="2">
    <citation type="submission" date="2020-04" db="EMBL/GenBank/DDBJ databases">
        <title>Genome analysis and biological profiling of marine Cellulosimicrobium funkei MOSEL-ME6.</title>
        <authorList>
            <person name="Tanveer F."/>
            <person name="Xie Y."/>
            <person name="Shinwari Z.K."/>
        </authorList>
    </citation>
    <scope>NUCLEOTIDE SEQUENCE [LARGE SCALE GENOMIC DNA]</scope>
    <source>
        <strain evidence="5">MOSEL-ME25</strain>
    </source>
</reference>
<reference evidence="3" key="3">
    <citation type="submission" date="2020-04" db="EMBL/GenBank/DDBJ databases">
        <authorList>
            <person name="Tanveer F."/>
            <person name="Xie Y."/>
            <person name="Shinwari Z.K."/>
        </authorList>
    </citation>
    <scope>NUCLEOTIDE SEQUENCE</scope>
    <source>
        <strain evidence="3">MOSEL-ME25</strain>
    </source>
</reference>
<sequence>MRIERVVNELVDTCITDSLDLNIPHLSYMFSTHILYNHNTNFYFNKQGVDIIAIKIGDPFEMWHAFCHEAGHMFLHCTNQKVMPQSFNLKQEAEAKKFALLLMMPEKLIMRHELYEAQHIANYFNVPINLAMQRIEMLIEQTQIVTYN</sequence>
<comment type="caution">
    <text evidence="2">The sequence shown here is derived from an EMBL/GenBank/DDBJ whole genome shotgun (WGS) entry which is preliminary data.</text>
</comment>
<name>A0A0C2E386_9STAP</name>
<dbReference type="RefSeq" id="WP_040106548.1">
    <property type="nucleotide sequence ID" value="NZ_JABEVU030000001.1"/>
</dbReference>
<dbReference type="EMBL" id="JXII01000009">
    <property type="protein sequence ID" value="KIH69907.1"/>
    <property type="molecule type" value="Genomic_DNA"/>
</dbReference>
<accession>A0A0C2E386</accession>
<evidence type="ECO:0000313" key="4">
    <source>
        <dbReference type="Proteomes" id="UP000031546"/>
    </source>
</evidence>
<dbReference type="Pfam" id="PF06114">
    <property type="entry name" value="Peptidase_M78"/>
    <property type="match status" value="1"/>
</dbReference>